<name>A0A8T0X429_PANVG</name>
<dbReference type="GO" id="GO:0005524">
    <property type="term" value="F:ATP binding"/>
    <property type="evidence" value="ECO:0007669"/>
    <property type="project" value="UniProtKB-KW"/>
</dbReference>
<dbReference type="Proteomes" id="UP000823388">
    <property type="component" value="Chromosome 1K"/>
</dbReference>
<evidence type="ECO:0000256" key="5">
    <source>
        <dbReference type="ARBA" id="ARBA00023239"/>
    </source>
</evidence>
<dbReference type="AlphaFoldDB" id="A0A8T0X429"/>
<gene>
    <name evidence="8" type="ORF">PVAP13_1KG085200</name>
</gene>
<dbReference type="SUPFAM" id="SSF53613">
    <property type="entry name" value="Ribokinase-like"/>
    <property type="match status" value="1"/>
</dbReference>
<evidence type="ECO:0000256" key="1">
    <source>
        <dbReference type="ARBA" id="ARBA00022741"/>
    </source>
</evidence>
<evidence type="ECO:0000259" key="7">
    <source>
        <dbReference type="PROSITE" id="PS51383"/>
    </source>
</evidence>
<dbReference type="PROSITE" id="PS51383">
    <property type="entry name" value="YJEF_C_3"/>
    <property type="match status" value="1"/>
</dbReference>
<feature type="region of interest" description="Disordered" evidence="6">
    <location>
        <begin position="129"/>
        <end position="172"/>
    </location>
</feature>
<dbReference type="GO" id="GO:0047453">
    <property type="term" value="F:ATP-dependent NAD(P)H-hydrate dehydratase activity"/>
    <property type="evidence" value="ECO:0007669"/>
    <property type="project" value="TreeGrafter"/>
</dbReference>
<dbReference type="InterPro" id="IPR029056">
    <property type="entry name" value="Ribokinase-like"/>
</dbReference>
<evidence type="ECO:0000313" key="9">
    <source>
        <dbReference type="Proteomes" id="UP000823388"/>
    </source>
</evidence>
<organism evidence="8 9">
    <name type="scientific">Panicum virgatum</name>
    <name type="common">Blackwell switchgrass</name>
    <dbReference type="NCBI Taxonomy" id="38727"/>
    <lineage>
        <taxon>Eukaryota</taxon>
        <taxon>Viridiplantae</taxon>
        <taxon>Streptophyta</taxon>
        <taxon>Embryophyta</taxon>
        <taxon>Tracheophyta</taxon>
        <taxon>Spermatophyta</taxon>
        <taxon>Magnoliopsida</taxon>
        <taxon>Liliopsida</taxon>
        <taxon>Poales</taxon>
        <taxon>Poaceae</taxon>
        <taxon>PACMAD clade</taxon>
        <taxon>Panicoideae</taxon>
        <taxon>Panicodae</taxon>
        <taxon>Paniceae</taxon>
        <taxon>Panicinae</taxon>
        <taxon>Panicum</taxon>
        <taxon>Panicum sect. Hiantes</taxon>
    </lineage>
</organism>
<keyword evidence="5" id="KW-0456">Lyase</keyword>
<dbReference type="Pfam" id="PF01256">
    <property type="entry name" value="Carb_kinase"/>
    <property type="match status" value="1"/>
</dbReference>
<evidence type="ECO:0000256" key="3">
    <source>
        <dbReference type="ARBA" id="ARBA00022857"/>
    </source>
</evidence>
<keyword evidence="9" id="KW-1185">Reference proteome</keyword>
<feature type="region of interest" description="Disordered" evidence="6">
    <location>
        <begin position="186"/>
        <end position="233"/>
    </location>
</feature>
<feature type="compositionally biased region" description="Low complexity" evidence="6">
    <location>
        <begin position="153"/>
        <end position="163"/>
    </location>
</feature>
<sequence length="297" mass="31892">MQLQNLMPRLLLGCPQWVRYDVRYSIFQDGFRGKTAAAASATASATQADGRDPAIPSALQGVRYRVDPCNHRFLAPAHGTRDAARRIRPTEAAARRHPPLPRVRVRAALRLLLFRRVLPDVVLTPRRRIASPHEPAHGRVATPGAAPGAHVGRLPGLPQAARPAPLPPPPAASSLLAAALRRRPPLRPPVLPLGHLRLPPGRPRDGSGDGVRGGHGGRRPPDHAAARPRQAQGPGKIAVIGGCREYTGAPYFAAISALKVGADLSHVFCTKDAATVIKSYSPELIVHPILEESYSRR</sequence>
<keyword evidence="2" id="KW-0067">ATP-binding</keyword>
<dbReference type="EMBL" id="CM029037">
    <property type="protein sequence ID" value="KAG2656521.1"/>
    <property type="molecule type" value="Genomic_DNA"/>
</dbReference>
<feature type="domain" description="YjeF C-terminal" evidence="7">
    <location>
        <begin position="192"/>
        <end position="297"/>
    </location>
</feature>
<proteinExistence type="predicted"/>
<keyword evidence="1" id="KW-0547">Nucleotide-binding</keyword>
<evidence type="ECO:0000313" key="8">
    <source>
        <dbReference type="EMBL" id="KAG2656521.1"/>
    </source>
</evidence>
<keyword evidence="4" id="KW-0520">NAD</keyword>
<evidence type="ECO:0000256" key="4">
    <source>
        <dbReference type="ARBA" id="ARBA00023027"/>
    </source>
</evidence>
<accession>A0A8T0X429</accession>
<dbReference type="PANTHER" id="PTHR12592:SF0">
    <property type="entry name" value="ATP-DEPENDENT (S)-NAD(P)H-HYDRATE DEHYDRATASE"/>
    <property type="match status" value="1"/>
</dbReference>
<dbReference type="Gene3D" id="3.40.1190.20">
    <property type="match status" value="1"/>
</dbReference>
<protein>
    <recommendedName>
        <fullName evidence="7">YjeF C-terminal domain-containing protein</fullName>
    </recommendedName>
</protein>
<dbReference type="InterPro" id="IPR000631">
    <property type="entry name" value="CARKD"/>
</dbReference>
<evidence type="ECO:0000256" key="6">
    <source>
        <dbReference type="SAM" id="MobiDB-lite"/>
    </source>
</evidence>
<dbReference type="GO" id="GO:0110051">
    <property type="term" value="P:metabolite repair"/>
    <property type="evidence" value="ECO:0007669"/>
    <property type="project" value="TreeGrafter"/>
</dbReference>
<evidence type="ECO:0000256" key="2">
    <source>
        <dbReference type="ARBA" id="ARBA00022840"/>
    </source>
</evidence>
<comment type="caution">
    <text evidence="8">The sequence shown here is derived from an EMBL/GenBank/DDBJ whole genome shotgun (WGS) entry which is preliminary data.</text>
</comment>
<dbReference type="PANTHER" id="PTHR12592">
    <property type="entry name" value="ATP-DEPENDENT (S)-NAD(P)H-HYDRATE DEHYDRATASE FAMILY MEMBER"/>
    <property type="match status" value="1"/>
</dbReference>
<keyword evidence="3" id="KW-0521">NADP</keyword>
<reference evidence="8" key="1">
    <citation type="submission" date="2020-05" db="EMBL/GenBank/DDBJ databases">
        <title>WGS assembly of Panicum virgatum.</title>
        <authorList>
            <person name="Lovell J.T."/>
            <person name="Jenkins J."/>
            <person name="Shu S."/>
            <person name="Juenger T.E."/>
            <person name="Schmutz J."/>
        </authorList>
    </citation>
    <scope>NUCLEOTIDE SEQUENCE</scope>
    <source>
        <strain evidence="8">AP13</strain>
    </source>
</reference>